<feature type="region of interest" description="Disordered" evidence="1">
    <location>
        <begin position="492"/>
        <end position="516"/>
    </location>
</feature>
<gene>
    <name evidence="2" type="ORF">BGZ96_001746</name>
</gene>
<evidence type="ECO:0000256" key="1">
    <source>
        <dbReference type="SAM" id="MobiDB-lite"/>
    </source>
</evidence>
<evidence type="ECO:0000313" key="3">
    <source>
        <dbReference type="Proteomes" id="UP001194696"/>
    </source>
</evidence>
<dbReference type="EMBL" id="JAAAIM010000130">
    <property type="protein sequence ID" value="KAG0294124.1"/>
    <property type="molecule type" value="Genomic_DNA"/>
</dbReference>
<reference evidence="2 3" key="1">
    <citation type="journal article" date="2020" name="Fungal Divers.">
        <title>Resolving the Mortierellaceae phylogeny through synthesis of multi-gene phylogenetics and phylogenomics.</title>
        <authorList>
            <person name="Vandepol N."/>
            <person name="Liber J."/>
            <person name="Desiro A."/>
            <person name="Na H."/>
            <person name="Kennedy M."/>
            <person name="Barry K."/>
            <person name="Grigoriev I.V."/>
            <person name="Miller A.N."/>
            <person name="O'Donnell K."/>
            <person name="Stajich J.E."/>
            <person name="Bonito G."/>
        </authorList>
    </citation>
    <scope>NUCLEOTIDE SEQUENCE [LARGE SCALE GENOMIC DNA]</scope>
    <source>
        <strain evidence="2 3">AD045</strain>
    </source>
</reference>
<feature type="region of interest" description="Disordered" evidence="1">
    <location>
        <begin position="115"/>
        <end position="134"/>
    </location>
</feature>
<proteinExistence type="predicted"/>
<accession>A0ABQ7K8S3</accession>
<name>A0ABQ7K8S3_9FUNG</name>
<organism evidence="2 3">
    <name type="scientific">Linnemannia gamsii</name>
    <dbReference type="NCBI Taxonomy" id="64522"/>
    <lineage>
        <taxon>Eukaryota</taxon>
        <taxon>Fungi</taxon>
        <taxon>Fungi incertae sedis</taxon>
        <taxon>Mucoromycota</taxon>
        <taxon>Mortierellomycotina</taxon>
        <taxon>Mortierellomycetes</taxon>
        <taxon>Mortierellales</taxon>
        <taxon>Mortierellaceae</taxon>
        <taxon>Linnemannia</taxon>
    </lineage>
</organism>
<sequence>MLGGRPTSLQYRAIEYIVTLNQQPSSASQDFMTYIRSHSQATSAPTIAALWKTIREWFEDERRTSLAELHHLMDVPALVRNLRSMPLEITELTEVAEGTAPATLDFLPSFMSSSSSPPISTPSSQLRSSSSVGTTSSSLRSAAVIKMRDEFRKHFQAFKGTPWTLPSTAVMDNLLADYAETFRKESSLHSFVIDDINMPLNQVMDEADKEAIIKVLVTRSGESSPTLSLEESIYMGLFNKKPDELEEFLANGWGNTRPNSGGIDKEFTKRVWFTIVQIHFAYWARRYELPATQSESWYVHTLWGFLGPLLECHGVLVYQPGEICSAAPGLRKNKCRSLGARQLMGRKVDGLIRCVTVGLEICVMEAAKSDNGPNGTKALSDTRKLAKSMKDMYDTIHRESLVNIRDQLVTFGIRISAASITLYTLRQRPGRFYQLSLEDTVSFPPVRDMSGDNTSRILNVVSTVLRLKKQMMEMARSIQVWTTPHFDASDRQPVGDEWTDTLTTPVSSPAPSPSYL</sequence>
<evidence type="ECO:0000313" key="2">
    <source>
        <dbReference type="EMBL" id="KAG0294124.1"/>
    </source>
</evidence>
<dbReference type="Proteomes" id="UP001194696">
    <property type="component" value="Unassembled WGS sequence"/>
</dbReference>
<comment type="caution">
    <text evidence="2">The sequence shown here is derived from an EMBL/GenBank/DDBJ whole genome shotgun (WGS) entry which is preliminary data.</text>
</comment>
<protein>
    <submittedName>
        <fullName evidence="2">Uncharacterized protein</fullName>
    </submittedName>
</protein>
<keyword evidence="3" id="KW-1185">Reference proteome</keyword>